<name>A0A2V1DPJ0_9PLEO</name>
<dbReference type="InterPro" id="IPR001965">
    <property type="entry name" value="Znf_PHD"/>
</dbReference>
<dbReference type="GO" id="GO:0034967">
    <property type="term" value="C:Set3 complex"/>
    <property type="evidence" value="ECO:0007669"/>
    <property type="project" value="TreeGrafter"/>
</dbReference>
<dbReference type="InterPro" id="IPR013083">
    <property type="entry name" value="Znf_RING/FYVE/PHD"/>
</dbReference>
<evidence type="ECO:0000256" key="4">
    <source>
        <dbReference type="ARBA" id="ARBA00022853"/>
    </source>
</evidence>
<evidence type="ECO:0000256" key="3">
    <source>
        <dbReference type="ARBA" id="ARBA00022833"/>
    </source>
</evidence>
<dbReference type="PANTHER" id="PTHR46462">
    <property type="entry name" value="UPSET, ISOFORM A"/>
    <property type="match status" value="1"/>
</dbReference>
<dbReference type="OrthoDB" id="3917712at2759"/>
<keyword evidence="4" id="KW-0156">Chromatin regulator</keyword>
<proteinExistence type="predicted"/>
<dbReference type="AlphaFoldDB" id="A0A2V1DPJ0"/>
<keyword evidence="3" id="KW-0862">Zinc</keyword>
<dbReference type="InterPro" id="IPR019786">
    <property type="entry name" value="Zinc_finger_PHD-type_CS"/>
</dbReference>
<dbReference type="SMART" id="SM00249">
    <property type="entry name" value="PHD"/>
    <property type="match status" value="1"/>
</dbReference>
<dbReference type="Proteomes" id="UP000244855">
    <property type="component" value="Unassembled WGS sequence"/>
</dbReference>
<dbReference type="Pfam" id="PF20826">
    <property type="entry name" value="PHD_5"/>
    <property type="match status" value="1"/>
</dbReference>
<gene>
    <name evidence="6" type="ORF">DM02DRAFT_655873</name>
</gene>
<accession>A0A2V1DPJ0</accession>
<dbReference type="GO" id="GO:0070210">
    <property type="term" value="C:Rpd3L-Expanded complex"/>
    <property type="evidence" value="ECO:0007669"/>
    <property type="project" value="TreeGrafter"/>
</dbReference>
<dbReference type="InterPro" id="IPR011011">
    <property type="entry name" value="Znf_FYVE_PHD"/>
</dbReference>
<dbReference type="PROSITE" id="PS01359">
    <property type="entry name" value="ZF_PHD_1"/>
    <property type="match status" value="1"/>
</dbReference>
<dbReference type="PANTHER" id="PTHR46462:SF3">
    <property type="entry name" value="UPSET, ISOFORM A"/>
    <property type="match status" value="1"/>
</dbReference>
<dbReference type="EMBL" id="KZ805381">
    <property type="protein sequence ID" value="PVI00001.1"/>
    <property type="molecule type" value="Genomic_DNA"/>
</dbReference>
<protein>
    <recommendedName>
        <fullName evidence="5">Zinc finger PHD-type domain-containing protein</fullName>
    </recommendedName>
</protein>
<evidence type="ECO:0000256" key="2">
    <source>
        <dbReference type="ARBA" id="ARBA00022771"/>
    </source>
</evidence>
<keyword evidence="7" id="KW-1185">Reference proteome</keyword>
<feature type="domain" description="Zinc finger PHD-type" evidence="5">
    <location>
        <begin position="142"/>
        <end position="190"/>
    </location>
</feature>
<keyword evidence="1" id="KW-0479">Metal-binding</keyword>
<evidence type="ECO:0000259" key="5">
    <source>
        <dbReference type="SMART" id="SM00249"/>
    </source>
</evidence>
<dbReference type="GO" id="GO:0006325">
    <property type="term" value="P:chromatin organization"/>
    <property type="evidence" value="ECO:0007669"/>
    <property type="project" value="UniProtKB-KW"/>
</dbReference>
<evidence type="ECO:0000256" key="1">
    <source>
        <dbReference type="ARBA" id="ARBA00022723"/>
    </source>
</evidence>
<dbReference type="GO" id="GO:0006355">
    <property type="term" value="P:regulation of DNA-templated transcription"/>
    <property type="evidence" value="ECO:0007669"/>
    <property type="project" value="TreeGrafter"/>
</dbReference>
<sequence length="217" mass="24823">MPFAIHSLNGSEMLVGAPTAVEQPVSARIVEFSDSDAEILHAATATCEQEGWKDASESDLSALLEVSYIQKMFPDFTLPESQLFAETTVPESQLVVEYRAPESQLFDKSTVPESQMVAESTVPEPQIIEPDLIDDQAEDRIRCICEDNYEYDGWDMVACDECHVWQHTDCMEVRNAKYWKDKRYFCELCRPENHRELLKRGYQPYDHRTGLPLTAPH</sequence>
<dbReference type="GO" id="GO:0008270">
    <property type="term" value="F:zinc ion binding"/>
    <property type="evidence" value="ECO:0007669"/>
    <property type="project" value="UniProtKB-KW"/>
</dbReference>
<organism evidence="6 7">
    <name type="scientific">Periconia macrospinosa</name>
    <dbReference type="NCBI Taxonomy" id="97972"/>
    <lineage>
        <taxon>Eukaryota</taxon>
        <taxon>Fungi</taxon>
        <taxon>Dikarya</taxon>
        <taxon>Ascomycota</taxon>
        <taxon>Pezizomycotina</taxon>
        <taxon>Dothideomycetes</taxon>
        <taxon>Pleosporomycetidae</taxon>
        <taxon>Pleosporales</taxon>
        <taxon>Massarineae</taxon>
        <taxon>Periconiaceae</taxon>
        <taxon>Periconia</taxon>
    </lineage>
</organism>
<reference evidence="6 7" key="1">
    <citation type="journal article" date="2018" name="Sci. Rep.">
        <title>Comparative genomics provides insights into the lifestyle and reveals functional heterogeneity of dark septate endophytic fungi.</title>
        <authorList>
            <person name="Knapp D.G."/>
            <person name="Nemeth J.B."/>
            <person name="Barry K."/>
            <person name="Hainaut M."/>
            <person name="Henrissat B."/>
            <person name="Johnson J."/>
            <person name="Kuo A."/>
            <person name="Lim J.H.P."/>
            <person name="Lipzen A."/>
            <person name="Nolan M."/>
            <person name="Ohm R.A."/>
            <person name="Tamas L."/>
            <person name="Grigoriev I.V."/>
            <person name="Spatafora J.W."/>
            <person name="Nagy L.G."/>
            <person name="Kovacs G.M."/>
        </authorList>
    </citation>
    <scope>NUCLEOTIDE SEQUENCE [LARGE SCALE GENOMIC DNA]</scope>
    <source>
        <strain evidence="6 7">DSE2036</strain>
    </source>
</reference>
<evidence type="ECO:0000313" key="6">
    <source>
        <dbReference type="EMBL" id="PVI00001.1"/>
    </source>
</evidence>
<dbReference type="STRING" id="97972.A0A2V1DPJ0"/>
<evidence type="ECO:0000313" key="7">
    <source>
        <dbReference type="Proteomes" id="UP000244855"/>
    </source>
</evidence>
<keyword evidence="2" id="KW-0863">Zinc-finger</keyword>
<dbReference type="Gene3D" id="3.30.40.10">
    <property type="entry name" value="Zinc/RING finger domain, C3HC4 (zinc finger)"/>
    <property type="match status" value="1"/>
</dbReference>
<dbReference type="SUPFAM" id="SSF57903">
    <property type="entry name" value="FYVE/PHD zinc finger"/>
    <property type="match status" value="1"/>
</dbReference>